<feature type="chain" id="PRO_5035161938" evidence="2">
    <location>
        <begin position="22"/>
        <end position="157"/>
    </location>
</feature>
<name>A0A8J2JZ96_9HEXA</name>
<feature type="region of interest" description="Disordered" evidence="1">
    <location>
        <begin position="132"/>
        <end position="157"/>
    </location>
</feature>
<reference evidence="3" key="1">
    <citation type="submission" date="2021-06" db="EMBL/GenBank/DDBJ databases">
        <authorList>
            <person name="Hodson N. C."/>
            <person name="Mongue J. A."/>
            <person name="Jaron S. K."/>
        </authorList>
    </citation>
    <scope>NUCLEOTIDE SEQUENCE</scope>
</reference>
<evidence type="ECO:0000313" key="3">
    <source>
        <dbReference type="EMBL" id="CAG7717278.1"/>
    </source>
</evidence>
<feature type="compositionally biased region" description="Basic and acidic residues" evidence="1">
    <location>
        <begin position="141"/>
        <end position="157"/>
    </location>
</feature>
<gene>
    <name evidence="3" type="ORF">AFUS01_LOCUS6742</name>
</gene>
<keyword evidence="4" id="KW-1185">Reference proteome</keyword>
<dbReference type="AlphaFoldDB" id="A0A8J2JZ96"/>
<evidence type="ECO:0000313" key="4">
    <source>
        <dbReference type="Proteomes" id="UP000708208"/>
    </source>
</evidence>
<evidence type="ECO:0000256" key="2">
    <source>
        <dbReference type="SAM" id="SignalP"/>
    </source>
</evidence>
<evidence type="ECO:0000256" key="1">
    <source>
        <dbReference type="SAM" id="MobiDB-lite"/>
    </source>
</evidence>
<dbReference type="EMBL" id="CAJVCH010044379">
    <property type="protein sequence ID" value="CAG7717278.1"/>
    <property type="molecule type" value="Genomic_DNA"/>
</dbReference>
<organism evidence="3 4">
    <name type="scientific">Allacma fusca</name>
    <dbReference type="NCBI Taxonomy" id="39272"/>
    <lineage>
        <taxon>Eukaryota</taxon>
        <taxon>Metazoa</taxon>
        <taxon>Ecdysozoa</taxon>
        <taxon>Arthropoda</taxon>
        <taxon>Hexapoda</taxon>
        <taxon>Collembola</taxon>
        <taxon>Symphypleona</taxon>
        <taxon>Sminthuridae</taxon>
        <taxon>Allacma</taxon>
    </lineage>
</organism>
<feature type="signal peptide" evidence="2">
    <location>
        <begin position="1"/>
        <end position="21"/>
    </location>
</feature>
<proteinExistence type="predicted"/>
<keyword evidence="2" id="KW-0732">Signal</keyword>
<dbReference type="Proteomes" id="UP000708208">
    <property type="component" value="Unassembled WGS sequence"/>
</dbReference>
<sequence length="157" mass="17211">MARRILARWICVGFGFWGAPADSLQAFGPVSYHLRGPKSQVSGNSYTLRNPVRAPSRVQGAHTRLILPAQSGGSQLLGAVRAGDITTQAKRSGQMWRKQHPYSSLLCSPFPHLLGEAGSEIWATRSENITRLGDYPGTRHSLPDREYDSKRGSPEPS</sequence>
<protein>
    <submittedName>
        <fullName evidence="3">Uncharacterized protein</fullName>
    </submittedName>
</protein>
<comment type="caution">
    <text evidence="3">The sequence shown here is derived from an EMBL/GenBank/DDBJ whole genome shotgun (WGS) entry which is preliminary data.</text>
</comment>
<accession>A0A8J2JZ96</accession>